<dbReference type="InterPro" id="IPR023151">
    <property type="entry name" value="PEP_util_CS"/>
</dbReference>
<evidence type="ECO:0000256" key="10">
    <source>
        <dbReference type="ARBA" id="ARBA00022597"/>
    </source>
</evidence>
<dbReference type="GO" id="GO:0005737">
    <property type="term" value="C:cytoplasm"/>
    <property type="evidence" value="ECO:0007669"/>
    <property type="project" value="UniProtKB-SubCell"/>
</dbReference>
<keyword evidence="9 17" id="KW-0963">Cytoplasm</keyword>
<dbReference type="PRINTS" id="PR01736">
    <property type="entry name" value="PHPHTRNFRASE"/>
</dbReference>
<dbReference type="GO" id="GO:0008965">
    <property type="term" value="F:phosphoenolpyruvate-protein phosphotransferase activity"/>
    <property type="evidence" value="ECO:0007669"/>
    <property type="project" value="UniProtKB-EC"/>
</dbReference>
<comment type="cofactor">
    <cofactor evidence="2 17 20">
        <name>Mg(2+)</name>
        <dbReference type="ChEBI" id="CHEBI:18420"/>
    </cofactor>
</comment>
<evidence type="ECO:0000256" key="3">
    <source>
        <dbReference type="ARBA" id="ARBA00002728"/>
    </source>
</evidence>
<accession>A0A163DET6</accession>
<dbReference type="InterPro" id="IPR036618">
    <property type="entry name" value="PtsI_HPr-bd_sf"/>
</dbReference>
<comment type="subcellular location">
    <subcellularLocation>
        <location evidence="4 17">Cytoplasm</location>
    </subcellularLocation>
</comment>
<dbReference type="Gene3D" id="1.10.274.10">
    <property type="entry name" value="PtsI, HPr-binding domain"/>
    <property type="match status" value="1"/>
</dbReference>
<comment type="caution">
    <text evidence="24">The sequence shown here is derived from an EMBL/GenBank/DDBJ whole genome shotgun (WGS) entry which is preliminary data.</text>
</comment>
<feature type="domain" description="PEP-utilising enzyme C-terminal" evidence="22">
    <location>
        <begin position="265"/>
        <end position="549"/>
    </location>
</feature>
<dbReference type="InterPro" id="IPR008279">
    <property type="entry name" value="PEP-util_enz_mobile_dom"/>
</dbReference>
<dbReference type="Gene3D" id="3.20.20.60">
    <property type="entry name" value="Phosphoenolpyruvate-binding domains"/>
    <property type="match status" value="1"/>
</dbReference>
<feature type="binding site" evidence="20">
    <location>
        <position position="440"/>
    </location>
    <ligand>
        <name>Mg(2+)</name>
        <dbReference type="ChEBI" id="CHEBI:18420"/>
    </ligand>
</feature>
<evidence type="ECO:0000256" key="15">
    <source>
        <dbReference type="ARBA" id="ARBA00022842"/>
    </source>
</evidence>
<dbReference type="InterPro" id="IPR036637">
    <property type="entry name" value="Phosphohistidine_dom_sf"/>
</dbReference>
<dbReference type="SUPFAM" id="SSF51621">
    <property type="entry name" value="Phosphoenolpyruvate/pyruvate domain"/>
    <property type="match status" value="1"/>
</dbReference>
<evidence type="ECO:0000256" key="1">
    <source>
        <dbReference type="ARBA" id="ARBA00000683"/>
    </source>
</evidence>
<dbReference type="InterPro" id="IPR024692">
    <property type="entry name" value="PTS_EI"/>
</dbReference>
<evidence type="ECO:0000256" key="20">
    <source>
        <dbReference type="PIRSR" id="PIRSR000732-3"/>
    </source>
</evidence>
<comment type="similarity">
    <text evidence="5 17">Belongs to the PEP-utilizing enzyme family.</text>
</comment>
<dbReference type="InterPro" id="IPR008731">
    <property type="entry name" value="PTS_EIN"/>
</dbReference>
<evidence type="ECO:0000313" key="25">
    <source>
        <dbReference type="Proteomes" id="UP000076796"/>
    </source>
</evidence>
<dbReference type="EC" id="2.7.3.9" evidence="6 17"/>
<proteinExistence type="inferred from homology"/>
<keyword evidence="14 17" id="KW-0418">Kinase</keyword>
<dbReference type="PANTHER" id="PTHR46244:SF3">
    <property type="entry name" value="PHOSPHOENOLPYRUVATE-PROTEIN PHOSPHOTRANSFERASE"/>
    <property type="match status" value="1"/>
</dbReference>
<dbReference type="InterPro" id="IPR015813">
    <property type="entry name" value="Pyrv/PenolPyrv_kinase-like_dom"/>
</dbReference>
<evidence type="ECO:0000256" key="5">
    <source>
        <dbReference type="ARBA" id="ARBA00007837"/>
    </source>
</evidence>
<keyword evidence="10 17" id="KW-0762">Sugar transport</keyword>
<keyword evidence="13 17" id="KW-0479">Metal-binding</keyword>
<dbReference type="InterPro" id="IPR006318">
    <property type="entry name" value="PTS_EI-like"/>
</dbReference>
<dbReference type="InterPro" id="IPR000121">
    <property type="entry name" value="PEP_util_C"/>
</dbReference>
<feature type="binding site" evidence="19">
    <location>
        <position position="474"/>
    </location>
    <ligand>
        <name>phosphoenolpyruvate</name>
        <dbReference type="ChEBI" id="CHEBI:58702"/>
    </ligand>
</feature>
<evidence type="ECO:0000256" key="8">
    <source>
        <dbReference type="ARBA" id="ARBA00022448"/>
    </source>
</evidence>
<feature type="binding site" evidence="20">
    <location>
        <position position="464"/>
    </location>
    <ligand>
        <name>Mg(2+)</name>
        <dbReference type="ChEBI" id="CHEBI:18420"/>
    </ligand>
</feature>
<keyword evidence="15 17" id="KW-0460">Magnesium</keyword>
<gene>
    <name evidence="24" type="ORF">AWU65_00730</name>
</gene>
<comment type="function">
    <text evidence="3 17">General (non sugar-specific) component of the phosphoenolpyruvate-dependent sugar phosphotransferase system (sugar PTS). This major carbohydrate active-transport system catalyzes the phosphorylation of incoming sugar substrates concomitantly with their translocation across the cell membrane. Enzyme I transfers the phosphoryl group from phosphoenolpyruvate (PEP) to the phosphoryl carrier protein (HPr).</text>
</comment>
<dbReference type="PIRSF" id="PIRSF000732">
    <property type="entry name" value="PTS_enzyme_I"/>
    <property type="match status" value="1"/>
</dbReference>
<dbReference type="GeneID" id="97555272"/>
<sequence>MKRQEIQGIGVSEGIRIAKAYIYKPAQDGGTVDSPVSQLDTPAAVDAELHKLRKAKADCAEQLEELTQKATKAVGEEQAGILAGQRKLLDDPAFYPKMEARVREHLEPAPRAVAEIVGQVASLLEDMNNDYMKERAADIRDIGSRLLACLSPGHTHGLTGITGQVILVADDLAPSDTVQLDPALVVGFITRTGGATSHTAILARSLGIAAVVGAGDGVEGIKDGDTLVLDGAAGLCIARPQEAEAEQYRLRMLRDLERSQSLEVYAARPAVTADGARVELAANIGSAAEAGAAVLQGADGVGLFRTEFLFMNAQAMPGEEEQFRAYQEAARIMEGRPVIIRTMDIGGDKELPYLQLPKEANPFLGYRAIRVGLVREDLLRTQLRAVLRASAFGKVKIMFPMISGLQEWRQARGILTEVQAELRQESLPFDENMEVGIMVEIPSTAVLAGLFASEVDFFSIGTNDLVQYTVAADRMNEYVAHLYDYFHPAVLQLIRTVIEASHAADKWTGMCGSMAGDPLAAPLLLGLGLDEWSMEAGCLSRMKETLAGLDRRECRELAKRILLLDTPKAVRQALRDFHNAKLNKLYEEV</sequence>
<dbReference type="SUPFAM" id="SSF47831">
    <property type="entry name" value="Enzyme I of the PEP:sugar phosphotransferase system HPr-binding (sub)domain"/>
    <property type="match status" value="1"/>
</dbReference>
<dbReference type="PROSITE" id="PS00370">
    <property type="entry name" value="PEP_ENZYMES_PHOS_SITE"/>
    <property type="match status" value="1"/>
</dbReference>
<dbReference type="RefSeq" id="WP_063480637.1">
    <property type="nucleotide sequence ID" value="NZ_CP147845.1"/>
</dbReference>
<dbReference type="GO" id="GO:0009401">
    <property type="term" value="P:phosphoenolpyruvate-dependent sugar phosphotransferase system"/>
    <property type="evidence" value="ECO:0007669"/>
    <property type="project" value="UniProtKB-KW"/>
</dbReference>
<dbReference type="GO" id="GO:0016301">
    <property type="term" value="F:kinase activity"/>
    <property type="evidence" value="ECO:0007669"/>
    <property type="project" value="UniProtKB-KW"/>
</dbReference>
<feature type="binding site" evidence="19">
    <location>
        <position position="341"/>
    </location>
    <ligand>
        <name>phosphoenolpyruvate</name>
        <dbReference type="ChEBI" id="CHEBI:58702"/>
    </ligand>
</feature>
<dbReference type="AlphaFoldDB" id="A0A163DET6"/>
<feature type="binding site" evidence="19">
    <location>
        <position position="305"/>
    </location>
    <ligand>
        <name>phosphoenolpyruvate</name>
        <dbReference type="ChEBI" id="CHEBI:58702"/>
    </ligand>
</feature>
<evidence type="ECO:0000256" key="9">
    <source>
        <dbReference type="ARBA" id="ARBA00022490"/>
    </source>
</evidence>
<evidence type="ECO:0000313" key="24">
    <source>
        <dbReference type="EMBL" id="KZS43180.1"/>
    </source>
</evidence>
<evidence type="ECO:0000256" key="14">
    <source>
        <dbReference type="ARBA" id="ARBA00022777"/>
    </source>
</evidence>
<feature type="domain" description="PEP-utilising enzyme mobile" evidence="21">
    <location>
        <begin position="164"/>
        <end position="234"/>
    </location>
</feature>
<evidence type="ECO:0000256" key="12">
    <source>
        <dbReference type="ARBA" id="ARBA00022683"/>
    </source>
</evidence>
<name>A0A163DET6_9BACL</name>
<dbReference type="SUPFAM" id="SSF52009">
    <property type="entry name" value="Phosphohistidine domain"/>
    <property type="match status" value="1"/>
</dbReference>
<dbReference type="GO" id="GO:0046872">
    <property type="term" value="F:metal ion binding"/>
    <property type="evidence" value="ECO:0007669"/>
    <property type="project" value="UniProtKB-KW"/>
</dbReference>
<dbReference type="NCBIfam" id="TIGR01417">
    <property type="entry name" value="PTS_I_fam"/>
    <property type="match status" value="1"/>
</dbReference>
<feature type="domain" description="Phosphotransferase system enzyme I N-terminal" evidence="23">
    <location>
        <begin position="7"/>
        <end position="135"/>
    </location>
</feature>
<dbReference type="EMBL" id="LWMH01000003">
    <property type="protein sequence ID" value="KZS43180.1"/>
    <property type="molecule type" value="Genomic_DNA"/>
</dbReference>
<reference evidence="24" key="1">
    <citation type="journal article" date="2016" name="Genome Announc.">
        <title>Draft genomes of two strains of Paenibacillus glucanolyticus with capability to degrade lignocellulose.</title>
        <authorList>
            <person name="Mathews S.L."/>
            <person name="Pawlak J."/>
            <person name="Grunden A.M."/>
        </authorList>
    </citation>
    <scope>NUCLEOTIDE SEQUENCE [LARGE SCALE GENOMIC DNA]</scope>
    <source>
        <strain evidence="24">SLM1</strain>
    </source>
</reference>
<evidence type="ECO:0000259" key="21">
    <source>
        <dbReference type="Pfam" id="PF00391"/>
    </source>
</evidence>
<evidence type="ECO:0000256" key="2">
    <source>
        <dbReference type="ARBA" id="ARBA00001946"/>
    </source>
</evidence>
<dbReference type="InterPro" id="IPR040442">
    <property type="entry name" value="Pyrv_kinase-like_dom_sf"/>
</dbReference>
<evidence type="ECO:0000256" key="4">
    <source>
        <dbReference type="ARBA" id="ARBA00004496"/>
    </source>
</evidence>
<keyword evidence="8 17" id="KW-0813">Transport</keyword>
<dbReference type="InterPro" id="IPR018274">
    <property type="entry name" value="PEP_util_AS"/>
</dbReference>
<dbReference type="Proteomes" id="UP000076796">
    <property type="component" value="Unassembled WGS sequence"/>
</dbReference>
<evidence type="ECO:0000256" key="13">
    <source>
        <dbReference type="ARBA" id="ARBA00022723"/>
    </source>
</evidence>
<evidence type="ECO:0000256" key="18">
    <source>
        <dbReference type="PIRSR" id="PIRSR000732-1"/>
    </source>
</evidence>
<evidence type="ECO:0000256" key="11">
    <source>
        <dbReference type="ARBA" id="ARBA00022679"/>
    </source>
</evidence>
<dbReference type="Pfam" id="PF00391">
    <property type="entry name" value="PEP-utilizers"/>
    <property type="match status" value="1"/>
</dbReference>
<evidence type="ECO:0000256" key="6">
    <source>
        <dbReference type="ARBA" id="ARBA00012232"/>
    </source>
</evidence>
<evidence type="ECO:0000259" key="22">
    <source>
        <dbReference type="Pfam" id="PF02896"/>
    </source>
</evidence>
<evidence type="ECO:0000256" key="19">
    <source>
        <dbReference type="PIRSR" id="PIRSR000732-2"/>
    </source>
</evidence>
<dbReference type="InterPro" id="IPR050499">
    <property type="entry name" value="PEP-utilizing_PTS_enzyme"/>
</dbReference>
<feature type="active site" description="Proton donor" evidence="18">
    <location>
        <position position="511"/>
    </location>
</feature>
<dbReference type="Gene3D" id="3.50.30.10">
    <property type="entry name" value="Phosphohistidine domain"/>
    <property type="match status" value="1"/>
</dbReference>
<dbReference type="PANTHER" id="PTHR46244">
    <property type="entry name" value="PHOSPHOENOLPYRUVATE-PROTEIN PHOSPHOTRANSFERASE"/>
    <property type="match status" value="1"/>
</dbReference>
<comment type="catalytic activity">
    <reaction evidence="1 17">
        <text>L-histidyl-[protein] + phosphoenolpyruvate = N(pros)-phospho-L-histidyl-[protein] + pyruvate</text>
        <dbReference type="Rhea" id="RHEA:23880"/>
        <dbReference type="Rhea" id="RHEA-COMP:9745"/>
        <dbReference type="Rhea" id="RHEA-COMP:9746"/>
        <dbReference type="ChEBI" id="CHEBI:15361"/>
        <dbReference type="ChEBI" id="CHEBI:29979"/>
        <dbReference type="ChEBI" id="CHEBI:58702"/>
        <dbReference type="ChEBI" id="CHEBI:64837"/>
        <dbReference type="EC" id="2.7.3.9"/>
    </reaction>
</comment>
<dbReference type="PROSITE" id="PS00742">
    <property type="entry name" value="PEP_ENZYMES_2"/>
    <property type="match status" value="1"/>
</dbReference>
<keyword evidence="11 17" id="KW-0808">Transferase</keyword>
<dbReference type="Pfam" id="PF05524">
    <property type="entry name" value="PEP-utilisers_N"/>
    <property type="match status" value="1"/>
</dbReference>
<dbReference type="Pfam" id="PF02896">
    <property type="entry name" value="PEP-utilizers_C"/>
    <property type="match status" value="1"/>
</dbReference>
<organism evidence="24 25">
    <name type="scientific">Paenibacillus glucanolyticus</name>
    <dbReference type="NCBI Taxonomy" id="59843"/>
    <lineage>
        <taxon>Bacteria</taxon>
        <taxon>Bacillati</taxon>
        <taxon>Bacillota</taxon>
        <taxon>Bacilli</taxon>
        <taxon>Bacillales</taxon>
        <taxon>Paenibacillaceae</taxon>
        <taxon>Paenibacillus</taxon>
    </lineage>
</organism>
<dbReference type="OrthoDB" id="9765468at2"/>
<evidence type="ECO:0000256" key="7">
    <source>
        <dbReference type="ARBA" id="ARBA00016544"/>
    </source>
</evidence>
<feature type="active site" description="Tele-phosphohistidine intermediate" evidence="18">
    <location>
        <position position="198"/>
    </location>
</feature>
<keyword evidence="25" id="KW-1185">Reference proteome</keyword>
<evidence type="ECO:0000259" key="23">
    <source>
        <dbReference type="Pfam" id="PF05524"/>
    </source>
</evidence>
<keyword evidence="12 17" id="KW-0598">Phosphotransferase system</keyword>
<evidence type="ECO:0000256" key="16">
    <source>
        <dbReference type="ARBA" id="ARBA00033235"/>
    </source>
</evidence>
<protein>
    <recommendedName>
        <fullName evidence="7 17">Phosphoenolpyruvate-protein phosphotransferase</fullName>
        <ecNumber evidence="6 17">2.7.3.9</ecNumber>
    </recommendedName>
    <alternativeName>
        <fullName evidence="16 17">Phosphotransferase system, enzyme I</fullName>
    </alternativeName>
</protein>
<feature type="binding site" evidence="19">
    <location>
        <begin position="463"/>
        <end position="464"/>
    </location>
    <ligand>
        <name>phosphoenolpyruvate</name>
        <dbReference type="ChEBI" id="CHEBI:58702"/>
    </ligand>
</feature>
<evidence type="ECO:0000256" key="17">
    <source>
        <dbReference type="PIRNR" id="PIRNR000732"/>
    </source>
</evidence>
<keyword evidence="24" id="KW-0670">Pyruvate</keyword>